<dbReference type="EMBL" id="JAULSR010000007">
    <property type="protein sequence ID" value="KAK0615198.1"/>
    <property type="molecule type" value="Genomic_DNA"/>
</dbReference>
<keyword evidence="2" id="KW-0472">Membrane</keyword>
<protein>
    <submittedName>
        <fullName evidence="3">Uncharacterized protein</fullName>
    </submittedName>
</protein>
<name>A0AA39WGX6_9PEZI</name>
<keyword evidence="4" id="KW-1185">Reference proteome</keyword>
<keyword evidence="2" id="KW-0812">Transmembrane</keyword>
<feature type="transmembrane region" description="Helical" evidence="2">
    <location>
        <begin position="186"/>
        <end position="206"/>
    </location>
</feature>
<feature type="region of interest" description="Disordered" evidence="1">
    <location>
        <begin position="238"/>
        <end position="262"/>
    </location>
</feature>
<organism evidence="3 4">
    <name type="scientific">Bombardia bombarda</name>
    <dbReference type="NCBI Taxonomy" id="252184"/>
    <lineage>
        <taxon>Eukaryota</taxon>
        <taxon>Fungi</taxon>
        <taxon>Dikarya</taxon>
        <taxon>Ascomycota</taxon>
        <taxon>Pezizomycotina</taxon>
        <taxon>Sordariomycetes</taxon>
        <taxon>Sordariomycetidae</taxon>
        <taxon>Sordariales</taxon>
        <taxon>Lasiosphaeriaceae</taxon>
        <taxon>Bombardia</taxon>
    </lineage>
</organism>
<reference evidence="3" key="1">
    <citation type="submission" date="2023-06" db="EMBL/GenBank/DDBJ databases">
        <title>Genome-scale phylogeny and comparative genomics of the fungal order Sordariales.</title>
        <authorList>
            <consortium name="Lawrence Berkeley National Laboratory"/>
            <person name="Hensen N."/>
            <person name="Bonometti L."/>
            <person name="Westerberg I."/>
            <person name="Brannstrom I.O."/>
            <person name="Guillou S."/>
            <person name="Cros-Aarteil S."/>
            <person name="Calhoun S."/>
            <person name="Haridas S."/>
            <person name="Kuo A."/>
            <person name="Mondo S."/>
            <person name="Pangilinan J."/>
            <person name="Riley R."/>
            <person name="LaButti K."/>
            <person name="Andreopoulos B."/>
            <person name="Lipzen A."/>
            <person name="Chen C."/>
            <person name="Yanf M."/>
            <person name="Daum C."/>
            <person name="Ng V."/>
            <person name="Clum A."/>
            <person name="Steindorff A."/>
            <person name="Ohm R."/>
            <person name="Martin F."/>
            <person name="Silar P."/>
            <person name="Natvig D."/>
            <person name="Lalanne C."/>
            <person name="Gautier V."/>
            <person name="Ament-velasquez S.L."/>
            <person name="Kruys A."/>
            <person name="Hutchinson M.I."/>
            <person name="Powell A.J."/>
            <person name="Barry K."/>
            <person name="Miller A.N."/>
            <person name="Grigoriev I.V."/>
            <person name="Debuchy R."/>
            <person name="Gladieux P."/>
            <person name="Thoren M.H."/>
            <person name="Johannesson H."/>
        </authorList>
    </citation>
    <scope>NUCLEOTIDE SEQUENCE</scope>
    <source>
        <strain evidence="3">SMH3391-2</strain>
    </source>
</reference>
<gene>
    <name evidence="3" type="ORF">B0T17DRAFT_646824</name>
</gene>
<evidence type="ECO:0000313" key="4">
    <source>
        <dbReference type="Proteomes" id="UP001174934"/>
    </source>
</evidence>
<proteinExistence type="predicted"/>
<feature type="region of interest" description="Disordered" evidence="1">
    <location>
        <begin position="363"/>
        <end position="417"/>
    </location>
</feature>
<feature type="compositionally biased region" description="Polar residues" evidence="1">
    <location>
        <begin position="372"/>
        <end position="381"/>
    </location>
</feature>
<evidence type="ECO:0000256" key="1">
    <source>
        <dbReference type="SAM" id="MobiDB-lite"/>
    </source>
</evidence>
<keyword evidence="2" id="KW-1133">Transmembrane helix</keyword>
<evidence type="ECO:0000313" key="3">
    <source>
        <dbReference type="EMBL" id="KAK0615198.1"/>
    </source>
</evidence>
<accession>A0AA39WGX6</accession>
<dbReference type="Proteomes" id="UP001174934">
    <property type="component" value="Unassembled WGS sequence"/>
</dbReference>
<dbReference type="AlphaFoldDB" id="A0AA39WGX6"/>
<feature type="transmembrane region" description="Helical" evidence="2">
    <location>
        <begin position="157"/>
        <end position="174"/>
    </location>
</feature>
<feature type="compositionally biased region" description="Basic and acidic residues" evidence="1">
    <location>
        <begin position="394"/>
        <end position="417"/>
    </location>
</feature>
<comment type="caution">
    <text evidence="3">The sequence shown here is derived from an EMBL/GenBank/DDBJ whole genome shotgun (WGS) entry which is preliminary data.</text>
</comment>
<sequence length="417" mass="47012">MGSCFWPSGDVADNYFACPNSHVCCEAGDYCLAGGLCEDQYDYFYRGGCTSKEWSGDSACPQYCMNQTVPWLDSMVRKVSVLNCVLDANGTNSKEFACVNEHYESVCQDLANANAPFEVFEGVCDRNLSRTPNADQSIDIRFFSGYNIILGIYYCNHFIWSQHLLTLIIIIIFYRIVDFKLWTSNSILNIIPLRLILGRFILLLFLPNPNLFDLIYTHRPNSSRRQCRLHRSNHCPHRFLPPPATKEAKESQRSSRCQQQHNLTKPTRLHQLNHALDIHVIDLPKSFNTLSPPPISVPSRPSSAYSAELHGNDKHFSELHGNDRQVSEMPNWEWLARDRRFRYELDGDSDIVSAPLRMGAKAAGNAAARPSTPATGSSTPAQEGGRVDGGSATDNKDPKDKSKEEKRFSLNLGDERL</sequence>
<evidence type="ECO:0000256" key="2">
    <source>
        <dbReference type="SAM" id="Phobius"/>
    </source>
</evidence>